<evidence type="ECO:0000313" key="1">
    <source>
        <dbReference type="EMBL" id="CAG9812192.1"/>
    </source>
</evidence>
<dbReference type="Gene3D" id="3.40.630.30">
    <property type="match status" value="1"/>
</dbReference>
<gene>
    <name evidence="1" type="ORF">CHIRRI_LOCUS14997</name>
</gene>
<dbReference type="Proteomes" id="UP001153620">
    <property type="component" value="Chromosome 4"/>
</dbReference>
<evidence type="ECO:0000313" key="2">
    <source>
        <dbReference type="Proteomes" id="UP001153620"/>
    </source>
</evidence>
<reference evidence="1" key="2">
    <citation type="submission" date="2022-10" db="EMBL/GenBank/DDBJ databases">
        <authorList>
            <consortium name="ENA_rothamsted_submissions"/>
            <consortium name="culmorum"/>
            <person name="King R."/>
        </authorList>
    </citation>
    <scope>NUCLEOTIDE SEQUENCE</scope>
</reference>
<dbReference type="InterPro" id="IPR016181">
    <property type="entry name" value="Acyl_CoA_acyltransferase"/>
</dbReference>
<evidence type="ECO:0008006" key="3">
    <source>
        <dbReference type="Google" id="ProtNLM"/>
    </source>
</evidence>
<organism evidence="1 2">
    <name type="scientific">Chironomus riparius</name>
    <dbReference type="NCBI Taxonomy" id="315576"/>
    <lineage>
        <taxon>Eukaryota</taxon>
        <taxon>Metazoa</taxon>
        <taxon>Ecdysozoa</taxon>
        <taxon>Arthropoda</taxon>
        <taxon>Hexapoda</taxon>
        <taxon>Insecta</taxon>
        <taxon>Pterygota</taxon>
        <taxon>Neoptera</taxon>
        <taxon>Endopterygota</taxon>
        <taxon>Diptera</taxon>
        <taxon>Nematocera</taxon>
        <taxon>Chironomoidea</taxon>
        <taxon>Chironomidae</taxon>
        <taxon>Chironominae</taxon>
        <taxon>Chironomus</taxon>
    </lineage>
</organism>
<name>A0A9N9SAP2_9DIPT</name>
<dbReference type="AlphaFoldDB" id="A0A9N9SAP2"/>
<dbReference type="PANTHER" id="PTHR20905:SF32">
    <property type="entry name" value="ARYLALKYLAMINE N-ACETYLTRANSFERASE-LIKE 7, ISOFORM A"/>
    <property type="match status" value="1"/>
</dbReference>
<dbReference type="EMBL" id="OU895880">
    <property type="protein sequence ID" value="CAG9812192.1"/>
    <property type="molecule type" value="Genomic_DNA"/>
</dbReference>
<sequence length="241" mass="27266">MSKFVRPESLSFPQVYHTFKAKNKAGDAEIEYEIKDLPESLFEAALELLTSDFVPDETICAAKNITSNEAAMNEIRYFWHKLMKGGFSVGCFANDGSNDLAGLAVMTVFNKGDPRPGELKPNEQDTKDILDLLRFVFNEYDVYAKYNVESYLSECAMCTKKEYRNRGIGTELIRSRTNQLKALGLQLTSTAFTVIGGQKGAVKVSHTDGFQISYDDLQKKYPSFDFSKKNTEFLKIMDFKI</sequence>
<dbReference type="OrthoDB" id="7782438at2759"/>
<protein>
    <recommendedName>
        <fullName evidence="3">N-acetyltransferase domain-containing protein</fullName>
    </recommendedName>
</protein>
<reference evidence="1" key="1">
    <citation type="submission" date="2022-01" db="EMBL/GenBank/DDBJ databases">
        <authorList>
            <person name="King R."/>
        </authorList>
    </citation>
    <scope>NUCLEOTIDE SEQUENCE</scope>
</reference>
<keyword evidence="2" id="KW-1185">Reference proteome</keyword>
<accession>A0A9N9SAP2</accession>
<dbReference type="SUPFAM" id="SSF55729">
    <property type="entry name" value="Acyl-CoA N-acyltransferases (Nat)"/>
    <property type="match status" value="2"/>
</dbReference>
<proteinExistence type="predicted"/>
<dbReference type="CDD" id="cd04301">
    <property type="entry name" value="NAT_SF"/>
    <property type="match status" value="1"/>
</dbReference>
<dbReference type="GO" id="GO:0008080">
    <property type="term" value="F:N-acetyltransferase activity"/>
    <property type="evidence" value="ECO:0007669"/>
    <property type="project" value="TreeGrafter"/>
</dbReference>
<dbReference type="PANTHER" id="PTHR20905">
    <property type="entry name" value="N-ACETYLTRANSFERASE-RELATED"/>
    <property type="match status" value="1"/>
</dbReference>